<feature type="domain" description="Metallo-beta-lactamase" evidence="2">
    <location>
        <begin position="32"/>
        <end position="249"/>
    </location>
</feature>
<sequence>MTVTALGDRIEIDDRTVLVLGQELDLEHDQPDVANALVHRVGDTLVLVDTGVTPAFRAALREATDRVRPWSRALVLTTHGHPDHVANNDLADELGVPVEHYVPALDLDQMLAPASYWVRALERIAGAAALPAPALAADELVSLFHPMRPFGATTRTYEERPLERIRIGSLRFTGWTFADGAVRVLRSQGHCAGHVIVHLRNCGVLHLSDEGNGPCGAMADADQLKIQTTLGAVARLFEEGGASLLTDGHTFAVRRGAEVVRYLDTLLEQATALQAAALGLTGENRRVRPSSFTARYGETVAELGGGGANPNSMFNTMVAVNQLRELGLRPESDGFDAPWSRPVLKNPQPDPPRPAAAAPGSQPTSTLRGAR</sequence>
<evidence type="ECO:0000313" key="3">
    <source>
        <dbReference type="EMBL" id="XDV68072.1"/>
    </source>
</evidence>
<dbReference type="InterPro" id="IPR001279">
    <property type="entry name" value="Metallo-B-lactamas"/>
</dbReference>
<protein>
    <submittedName>
        <fullName evidence="3">MBL fold metallo-hydrolase</fullName>
    </submittedName>
</protein>
<dbReference type="RefSeq" id="WP_369779693.1">
    <property type="nucleotide sequence ID" value="NZ_CP165727.1"/>
</dbReference>
<dbReference type="AlphaFoldDB" id="A0AB39YDS8"/>
<dbReference type="SUPFAM" id="SSF56281">
    <property type="entry name" value="Metallo-hydrolase/oxidoreductase"/>
    <property type="match status" value="1"/>
</dbReference>
<evidence type="ECO:0000259" key="2">
    <source>
        <dbReference type="SMART" id="SM00849"/>
    </source>
</evidence>
<dbReference type="Pfam" id="PF00753">
    <property type="entry name" value="Lactamase_B"/>
    <property type="match status" value="1"/>
</dbReference>
<feature type="compositionally biased region" description="Polar residues" evidence="1">
    <location>
        <begin position="361"/>
        <end position="371"/>
    </location>
</feature>
<name>A0AB39YDS8_9ACTN</name>
<organism evidence="3">
    <name type="scientific">Streptomyces sp. R33</name>
    <dbReference type="NCBI Taxonomy" id="3238629"/>
    <lineage>
        <taxon>Bacteria</taxon>
        <taxon>Bacillati</taxon>
        <taxon>Actinomycetota</taxon>
        <taxon>Actinomycetes</taxon>
        <taxon>Kitasatosporales</taxon>
        <taxon>Streptomycetaceae</taxon>
        <taxon>Streptomyces</taxon>
    </lineage>
</organism>
<accession>A0AB39YDS8</accession>
<reference evidence="3" key="1">
    <citation type="submission" date="2024-08" db="EMBL/GenBank/DDBJ databases">
        <authorList>
            <person name="Yu S.T."/>
        </authorList>
    </citation>
    <scope>NUCLEOTIDE SEQUENCE</scope>
    <source>
        <strain evidence="3">R33</strain>
    </source>
</reference>
<feature type="region of interest" description="Disordered" evidence="1">
    <location>
        <begin position="329"/>
        <end position="371"/>
    </location>
</feature>
<evidence type="ECO:0000256" key="1">
    <source>
        <dbReference type="SAM" id="MobiDB-lite"/>
    </source>
</evidence>
<gene>
    <name evidence="3" type="ORF">AB5J51_36660</name>
</gene>
<dbReference type="InterPro" id="IPR036866">
    <property type="entry name" value="RibonucZ/Hydroxyglut_hydro"/>
</dbReference>
<dbReference type="SMART" id="SM00849">
    <property type="entry name" value="Lactamase_B"/>
    <property type="match status" value="1"/>
</dbReference>
<dbReference type="Gene3D" id="3.60.15.10">
    <property type="entry name" value="Ribonuclease Z/Hydroxyacylglutathione hydrolase-like"/>
    <property type="match status" value="1"/>
</dbReference>
<dbReference type="EMBL" id="CP165727">
    <property type="protein sequence ID" value="XDV68072.1"/>
    <property type="molecule type" value="Genomic_DNA"/>
</dbReference>
<proteinExistence type="predicted"/>